<accession>A0A100Y672</accession>
<dbReference type="AlphaFoldDB" id="A0A100Y672"/>
<proteinExistence type="predicted"/>
<reference evidence="2 3" key="1">
    <citation type="submission" date="2015-11" db="EMBL/GenBank/DDBJ databases">
        <title>Genome-wide analysis reveals the secondary metabolome in Streptomyces kanasensis ZX01.</title>
        <authorList>
            <person name="Zhang G."/>
            <person name="Han L."/>
            <person name="Feng J."/>
            <person name="Zhang X."/>
        </authorList>
    </citation>
    <scope>NUCLEOTIDE SEQUENCE [LARGE SCALE GENOMIC DNA]</scope>
    <source>
        <strain evidence="2 3">ZX01</strain>
    </source>
</reference>
<dbReference type="STRING" id="936756.ATE80_13200"/>
<keyword evidence="3" id="KW-1185">Reference proteome</keyword>
<gene>
    <name evidence="2" type="ORF">ATE80_13200</name>
</gene>
<dbReference type="EMBL" id="LNSV01000027">
    <property type="protein sequence ID" value="KUH38419.1"/>
    <property type="molecule type" value="Genomic_DNA"/>
</dbReference>
<evidence type="ECO:0000313" key="2">
    <source>
        <dbReference type="EMBL" id="KUH38419.1"/>
    </source>
</evidence>
<organism evidence="2 3">
    <name type="scientific">Streptomyces kanasensis</name>
    <dbReference type="NCBI Taxonomy" id="936756"/>
    <lineage>
        <taxon>Bacteria</taxon>
        <taxon>Bacillati</taxon>
        <taxon>Actinomycetota</taxon>
        <taxon>Actinomycetes</taxon>
        <taxon>Kitasatosporales</taxon>
        <taxon>Streptomycetaceae</taxon>
        <taxon>Streptomyces</taxon>
    </lineage>
</organism>
<evidence type="ECO:0000256" key="1">
    <source>
        <dbReference type="SAM" id="MobiDB-lite"/>
    </source>
</evidence>
<evidence type="ECO:0000313" key="3">
    <source>
        <dbReference type="Proteomes" id="UP000054011"/>
    </source>
</evidence>
<feature type="compositionally biased region" description="Basic and acidic residues" evidence="1">
    <location>
        <begin position="46"/>
        <end position="56"/>
    </location>
</feature>
<dbReference type="Proteomes" id="UP000054011">
    <property type="component" value="Unassembled WGS sequence"/>
</dbReference>
<dbReference type="RefSeq" id="WP_058942395.1">
    <property type="nucleotide sequence ID" value="NZ_LNSV01000027.1"/>
</dbReference>
<protein>
    <submittedName>
        <fullName evidence="2">Uncharacterized protein</fullName>
    </submittedName>
</protein>
<feature type="region of interest" description="Disordered" evidence="1">
    <location>
        <begin position="42"/>
        <end position="62"/>
    </location>
</feature>
<comment type="caution">
    <text evidence="2">The sequence shown here is derived from an EMBL/GenBank/DDBJ whole genome shotgun (WGS) entry which is preliminary data.</text>
</comment>
<name>A0A100Y672_9ACTN</name>
<sequence>MTRTEPAGPQCPAALYSPSTDTLRRCVLGPHDWRGWHETASGIQWRDTDAEPKEGPEWTPPF</sequence>